<gene>
    <name evidence="3" type="ORF">DKT75_05760</name>
</gene>
<dbReference type="InterPro" id="IPR051534">
    <property type="entry name" value="CBASS_pafABC_assoc_protein"/>
</dbReference>
<comment type="caution">
    <text evidence="3">The sequence shown here is derived from an EMBL/GenBank/DDBJ whole genome shotgun (WGS) entry which is preliminary data.</text>
</comment>
<dbReference type="SUPFAM" id="SSF46785">
    <property type="entry name" value="Winged helix' DNA-binding domain"/>
    <property type="match status" value="1"/>
</dbReference>
<proteinExistence type="predicted"/>
<dbReference type="Pfam" id="PF08279">
    <property type="entry name" value="HTH_11"/>
    <property type="match status" value="1"/>
</dbReference>
<dbReference type="Gene3D" id="1.10.10.10">
    <property type="entry name" value="Winged helix-like DNA-binding domain superfamily/Winged helix DNA-binding domain"/>
    <property type="match status" value="1"/>
</dbReference>
<feature type="domain" description="Helix-turn-helix type 11" evidence="1">
    <location>
        <begin position="6"/>
        <end position="59"/>
    </location>
</feature>
<keyword evidence="4" id="KW-1185">Reference proteome</keyword>
<evidence type="ECO:0000259" key="1">
    <source>
        <dbReference type="Pfam" id="PF08279"/>
    </source>
</evidence>
<protein>
    <submittedName>
        <fullName evidence="3">Transcriptional regulator</fullName>
    </submittedName>
</protein>
<sequence length="232" mass="26820">MSRSKRLLDLIHLLRSYRYPVKGAQLAETLGISLRTLYRDIASLQEQGASIEGEPGVGYVLKPGFMLPPLMFTEEELEALVLGSRWVASRTDSKLNDSAKSAITKIQSVLPDNLRESLIDNTLMVVPSKEQPDETMDLSEIREAMRQERKVTIAYRDLKGQASDRIIWPFALAYFDHVKILVAWCELRQSFRHFRTDKIVSLTVEQTRYPRYRQALLKEWRIEQNIPPENIE</sequence>
<dbReference type="InterPro" id="IPR013196">
    <property type="entry name" value="HTH_11"/>
</dbReference>
<dbReference type="EMBL" id="QGKL01000018">
    <property type="protein sequence ID" value="PWQ97770.1"/>
    <property type="molecule type" value="Genomic_DNA"/>
</dbReference>
<reference evidence="3 4" key="1">
    <citation type="submission" date="2018-05" db="EMBL/GenBank/DDBJ databases">
        <title>Leucothrix arctica sp. nov., isolated from Arctic seawater.</title>
        <authorList>
            <person name="Choi A."/>
            <person name="Baek K."/>
        </authorList>
    </citation>
    <scope>NUCLEOTIDE SEQUENCE [LARGE SCALE GENOMIC DNA]</scope>
    <source>
        <strain evidence="3 4">IMCC9719</strain>
    </source>
</reference>
<dbReference type="InterPro" id="IPR036390">
    <property type="entry name" value="WH_DNA-bd_sf"/>
</dbReference>
<feature type="domain" description="WYL" evidence="2">
    <location>
        <begin position="138"/>
        <end position="204"/>
    </location>
</feature>
<dbReference type="InterPro" id="IPR036388">
    <property type="entry name" value="WH-like_DNA-bd_sf"/>
</dbReference>
<dbReference type="InterPro" id="IPR026881">
    <property type="entry name" value="WYL_dom"/>
</dbReference>
<evidence type="ECO:0000313" key="3">
    <source>
        <dbReference type="EMBL" id="PWQ97770.1"/>
    </source>
</evidence>
<dbReference type="PANTHER" id="PTHR34580:SF3">
    <property type="entry name" value="PROTEIN PAFB"/>
    <property type="match status" value="1"/>
</dbReference>
<dbReference type="PROSITE" id="PS52050">
    <property type="entry name" value="WYL"/>
    <property type="match status" value="1"/>
</dbReference>
<name>A0A317CN78_9GAMM</name>
<evidence type="ECO:0000259" key="2">
    <source>
        <dbReference type="Pfam" id="PF13280"/>
    </source>
</evidence>
<accession>A0A317CN78</accession>
<organism evidence="3 4">
    <name type="scientific">Leucothrix arctica</name>
    <dbReference type="NCBI Taxonomy" id="1481894"/>
    <lineage>
        <taxon>Bacteria</taxon>
        <taxon>Pseudomonadati</taxon>
        <taxon>Pseudomonadota</taxon>
        <taxon>Gammaproteobacteria</taxon>
        <taxon>Thiotrichales</taxon>
        <taxon>Thiotrichaceae</taxon>
        <taxon>Leucothrix</taxon>
    </lineage>
</organism>
<dbReference type="RefSeq" id="WP_109822478.1">
    <property type="nucleotide sequence ID" value="NZ_QGKL01000018.1"/>
</dbReference>
<dbReference type="Pfam" id="PF13280">
    <property type="entry name" value="WYL"/>
    <property type="match status" value="1"/>
</dbReference>
<dbReference type="OrthoDB" id="9807255at2"/>
<dbReference type="Proteomes" id="UP000245506">
    <property type="component" value="Unassembled WGS sequence"/>
</dbReference>
<dbReference type="PANTHER" id="PTHR34580">
    <property type="match status" value="1"/>
</dbReference>
<evidence type="ECO:0000313" key="4">
    <source>
        <dbReference type="Proteomes" id="UP000245506"/>
    </source>
</evidence>
<dbReference type="AlphaFoldDB" id="A0A317CN78"/>